<accession>A0A5C3KTY5</accession>
<dbReference type="SMART" id="SM00028">
    <property type="entry name" value="TPR"/>
    <property type="match status" value="6"/>
</dbReference>
<dbReference type="Gene3D" id="1.25.40.10">
    <property type="entry name" value="Tetratricopeptide repeat domain"/>
    <property type="match status" value="3"/>
</dbReference>
<name>A0A5C3KTY5_COPMA</name>
<dbReference type="SUPFAM" id="SSF48452">
    <property type="entry name" value="TPR-like"/>
    <property type="match status" value="1"/>
</dbReference>
<keyword evidence="3" id="KW-1185">Reference proteome</keyword>
<dbReference type="PANTHER" id="PTHR19959">
    <property type="entry name" value="KINESIN LIGHT CHAIN"/>
    <property type="match status" value="1"/>
</dbReference>
<dbReference type="InterPro" id="IPR024983">
    <property type="entry name" value="CHAT_dom"/>
</dbReference>
<dbReference type="Proteomes" id="UP000307440">
    <property type="component" value="Unassembled WGS sequence"/>
</dbReference>
<dbReference type="InterPro" id="IPR011990">
    <property type="entry name" value="TPR-like_helical_dom_sf"/>
</dbReference>
<gene>
    <name evidence="2" type="ORF">FA15DRAFT_705213</name>
</gene>
<dbReference type="Pfam" id="PF12770">
    <property type="entry name" value="CHAT"/>
    <property type="match status" value="1"/>
</dbReference>
<feature type="domain" description="CHAT" evidence="1">
    <location>
        <begin position="1013"/>
        <end position="1297"/>
    </location>
</feature>
<protein>
    <recommendedName>
        <fullName evidence="1">CHAT domain-containing protein</fullName>
    </recommendedName>
</protein>
<proteinExistence type="predicted"/>
<dbReference type="EMBL" id="ML210213">
    <property type="protein sequence ID" value="TFK23747.1"/>
    <property type="molecule type" value="Genomic_DNA"/>
</dbReference>
<dbReference type="STRING" id="230819.A0A5C3KTY5"/>
<organism evidence="2 3">
    <name type="scientific">Coprinopsis marcescibilis</name>
    <name type="common">Agaric fungus</name>
    <name type="synonym">Psathyrella marcescibilis</name>
    <dbReference type="NCBI Taxonomy" id="230819"/>
    <lineage>
        <taxon>Eukaryota</taxon>
        <taxon>Fungi</taxon>
        <taxon>Dikarya</taxon>
        <taxon>Basidiomycota</taxon>
        <taxon>Agaricomycotina</taxon>
        <taxon>Agaricomycetes</taxon>
        <taxon>Agaricomycetidae</taxon>
        <taxon>Agaricales</taxon>
        <taxon>Agaricineae</taxon>
        <taxon>Psathyrellaceae</taxon>
        <taxon>Coprinopsis</taxon>
    </lineage>
</organism>
<dbReference type="Pfam" id="PF13374">
    <property type="entry name" value="TPR_10"/>
    <property type="match status" value="6"/>
</dbReference>
<evidence type="ECO:0000313" key="2">
    <source>
        <dbReference type="EMBL" id="TFK23747.1"/>
    </source>
</evidence>
<dbReference type="OrthoDB" id="3261813at2759"/>
<reference evidence="2 3" key="1">
    <citation type="journal article" date="2019" name="Nat. Ecol. Evol.">
        <title>Megaphylogeny resolves global patterns of mushroom evolution.</title>
        <authorList>
            <person name="Varga T."/>
            <person name="Krizsan K."/>
            <person name="Foldi C."/>
            <person name="Dima B."/>
            <person name="Sanchez-Garcia M."/>
            <person name="Sanchez-Ramirez S."/>
            <person name="Szollosi G.J."/>
            <person name="Szarkandi J.G."/>
            <person name="Papp V."/>
            <person name="Albert L."/>
            <person name="Andreopoulos W."/>
            <person name="Angelini C."/>
            <person name="Antonin V."/>
            <person name="Barry K.W."/>
            <person name="Bougher N.L."/>
            <person name="Buchanan P."/>
            <person name="Buyck B."/>
            <person name="Bense V."/>
            <person name="Catcheside P."/>
            <person name="Chovatia M."/>
            <person name="Cooper J."/>
            <person name="Damon W."/>
            <person name="Desjardin D."/>
            <person name="Finy P."/>
            <person name="Geml J."/>
            <person name="Haridas S."/>
            <person name="Hughes K."/>
            <person name="Justo A."/>
            <person name="Karasinski D."/>
            <person name="Kautmanova I."/>
            <person name="Kiss B."/>
            <person name="Kocsube S."/>
            <person name="Kotiranta H."/>
            <person name="LaButti K.M."/>
            <person name="Lechner B.E."/>
            <person name="Liimatainen K."/>
            <person name="Lipzen A."/>
            <person name="Lukacs Z."/>
            <person name="Mihaltcheva S."/>
            <person name="Morgado L.N."/>
            <person name="Niskanen T."/>
            <person name="Noordeloos M.E."/>
            <person name="Ohm R.A."/>
            <person name="Ortiz-Santana B."/>
            <person name="Ovrebo C."/>
            <person name="Racz N."/>
            <person name="Riley R."/>
            <person name="Savchenko A."/>
            <person name="Shiryaev A."/>
            <person name="Soop K."/>
            <person name="Spirin V."/>
            <person name="Szebenyi C."/>
            <person name="Tomsovsky M."/>
            <person name="Tulloss R.E."/>
            <person name="Uehling J."/>
            <person name="Grigoriev I.V."/>
            <person name="Vagvolgyi C."/>
            <person name="Papp T."/>
            <person name="Martin F.M."/>
            <person name="Miettinen O."/>
            <person name="Hibbett D.S."/>
            <person name="Nagy L.G."/>
        </authorList>
    </citation>
    <scope>NUCLEOTIDE SEQUENCE [LARGE SCALE GENOMIC DNA]</scope>
    <source>
        <strain evidence="2 3">CBS 121175</strain>
    </source>
</reference>
<dbReference type="PANTHER" id="PTHR19959:SF119">
    <property type="entry name" value="FUNGAL LIPASE-LIKE DOMAIN-CONTAINING PROTEIN"/>
    <property type="match status" value="1"/>
</dbReference>
<dbReference type="InterPro" id="IPR019734">
    <property type="entry name" value="TPR_rpt"/>
</dbReference>
<evidence type="ECO:0000313" key="3">
    <source>
        <dbReference type="Proteomes" id="UP000307440"/>
    </source>
</evidence>
<sequence length="1298" mass="144278">MENGHQPLAESIDVQAGRVSCNQVGEPDEIDGSIALVTGILDDLVRGMDWDTFETAVCLLNEAIEEETDPNNRAEVRGALVKTLLTRFACFGWNEDRLMLHSLWADDLQQGRVMIRKCLERSTSDTLDVVQLAVGLIDDVRKSIDKAVLGTAIYVASEVLDSGGDPAKSRHRLQVMLGRALVIGYLQGGSTDGLEEAEKTFQDADIARGANDPWAYIRAVSLEHIGWTRYVEQGMAESLNEGVGWLARAVEEDKQGREQFEVGSELLEGGEFEAAIPFLFNSLHRRAPPHPNRPNSLNNLAIALFTRFNHRGSLEDLEQSIVLHKEALGLRPSRHPQRSVSLSNLANVRMARFEYKPNLGDLEECLGLHREALSLRPSPHPDRSTSLNGLGNALRNRFDINGNFEDLEECIVHHREALGLRPYPHPDRADPLNDLAGALLTRFRHKGSFDNLEECIVLQRESLRLKPSPHPHRHASLTNLGNALWTQFERKGNLEYLEECLLLHREALGLLPPPHHHRSGALTSLANALCTRSKHNGSFNDLEECIVLHMQALALMTPPHAGRSGSLNNLAMALFTLFEHTGRIEDLEDCIVYRREALRLMPHPHPNRYRALNNLATALSIRFKHRGSFDDHEECIVLHREALESMPPPHPGRSSSLNNLAIALFTLSEHKGSSEDLEECIKLHREALELTPSPNPERCISLQNLAIALHRAYHYSHDEADLDSALDLLKAAAEYSTAPLMERLFSANRWALFSRQNHRTSAFDAYSYLITLLPLLSSLDLTLSQRQNVLVHTKNLSNDAAQCAISQNALQTAVVFLSTSRSVFWSQALQLRSPLDLLDSVNPSLARDLRKISQRLEQAANHTSTLDPISHPHSDKSETLYSLSQQREQLLAKAREIDGFQDFLLPPSFDSLGAAARNGPIVFLNASQYGCDAIIMRPGGQLEHVALGVELAMLQTLSTASQQLAQQQFIRSEIVEEITEHLKCRSSSDTRLKGRIKCRPGTETIDDDFRFLLESLWTVVVKPIVDSLGLLKTEAPTRLWWCATGVFSFLPIHAAGSYSKTDGPEDALFQYASSSYIYTTQDLISPPPALTSDFKMVAVIEPMSGSGYNALPMTKVELEKIRAHIPAYDNLIEHIGKEKEATNLDDVLSNLKECSLAHFGCHGTQHPSNPLASALVLSGGRLTMERIIQKCQASNGCLAYLSACQTAKSDEERPDEALTLAATMLFAGFRGVVGTMWSISDVDAPVVADVFYKHMFRNGTECPPDVSEAAYALHLAVQKIRDSGASFWNWVPYIHFGV</sequence>
<evidence type="ECO:0000259" key="1">
    <source>
        <dbReference type="Pfam" id="PF12770"/>
    </source>
</evidence>